<reference evidence="1 2" key="1">
    <citation type="submission" date="2019-07" db="EMBL/GenBank/DDBJ databases">
        <title>Whole genome shotgun sequence of Methylobacterium haplocladii NBRC 107714.</title>
        <authorList>
            <person name="Hosoyama A."/>
            <person name="Uohara A."/>
            <person name="Ohji S."/>
            <person name="Ichikawa N."/>
        </authorList>
    </citation>
    <scope>NUCLEOTIDE SEQUENCE [LARGE SCALE GENOMIC DNA]</scope>
    <source>
        <strain evidence="1 2">NBRC 107714</strain>
    </source>
</reference>
<dbReference type="Proteomes" id="UP000321258">
    <property type="component" value="Unassembled WGS sequence"/>
</dbReference>
<name>A0A512IUH5_9HYPH</name>
<sequence length="91" mass="9661">MRLRSPHNIQSAYSRGELGRHQAMSVLGLADQIEIIAAMSDAGHPLPRPAPTEVAAQIAEVMPLLRAALIAEDEVSTSSIGSDARSSSPTW</sequence>
<dbReference type="EMBL" id="BJZT01000041">
    <property type="protein sequence ID" value="GEP01316.1"/>
    <property type="molecule type" value="Genomic_DNA"/>
</dbReference>
<keyword evidence="2" id="KW-1185">Reference proteome</keyword>
<evidence type="ECO:0000313" key="2">
    <source>
        <dbReference type="Proteomes" id="UP000321258"/>
    </source>
</evidence>
<organism evidence="1 2">
    <name type="scientific">Methylobacterium haplocladii</name>
    <dbReference type="NCBI Taxonomy" id="1176176"/>
    <lineage>
        <taxon>Bacteria</taxon>
        <taxon>Pseudomonadati</taxon>
        <taxon>Pseudomonadota</taxon>
        <taxon>Alphaproteobacteria</taxon>
        <taxon>Hyphomicrobiales</taxon>
        <taxon>Methylobacteriaceae</taxon>
        <taxon>Methylobacterium</taxon>
    </lineage>
</organism>
<comment type="caution">
    <text evidence="1">The sequence shown here is derived from an EMBL/GenBank/DDBJ whole genome shotgun (WGS) entry which is preliminary data.</text>
</comment>
<protein>
    <submittedName>
        <fullName evidence="1">Uncharacterized protein</fullName>
    </submittedName>
</protein>
<accession>A0A512IUH5</accession>
<proteinExistence type="predicted"/>
<dbReference type="AlphaFoldDB" id="A0A512IUH5"/>
<evidence type="ECO:0000313" key="1">
    <source>
        <dbReference type="EMBL" id="GEP01316.1"/>
    </source>
</evidence>
<gene>
    <name evidence="1" type="ORF">MHA02_37030</name>
</gene>